<keyword evidence="1" id="KW-0732">Signal</keyword>
<dbReference type="AlphaFoldDB" id="A0A6B0UDE9"/>
<feature type="chain" id="PRO_5025482332" evidence="1">
    <location>
        <begin position="22"/>
        <end position="92"/>
    </location>
</feature>
<organism evidence="2">
    <name type="scientific">Ixodes ricinus</name>
    <name type="common">Common tick</name>
    <name type="synonym">Acarus ricinus</name>
    <dbReference type="NCBI Taxonomy" id="34613"/>
    <lineage>
        <taxon>Eukaryota</taxon>
        <taxon>Metazoa</taxon>
        <taxon>Ecdysozoa</taxon>
        <taxon>Arthropoda</taxon>
        <taxon>Chelicerata</taxon>
        <taxon>Arachnida</taxon>
        <taxon>Acari</taxon>
        <taxon>Parasitiformes</taxon>
        <taxon>Ixodida</taxon>
        <taxon>Ixodoidea</taxon>
        <taxon>Ixodidae</taxon>
        <taxon>Ixodinae</taxon>
        <taxon>Ixodes</taxon>
    </lineage>
</organism>
<evidence type="ECO:0000313" key="2">
    <source>
        <dbReference type="EMBL" id="MXU86735.1"/>
    </source>
</evidence>
<evidence type="ECO:0000256" key="1">
    <source>
        <dbReference type="SAM" id="SignalP"/>
    </source>
</evidence>
<protein>
    <submittedName>
        <fullName evidence="2">Putative secreted protein</fullName>
    </submittedName>
</protein>
<reference evidence="2" key="1">
    <citation type="submission" date="2019-12" db="EMBL/GenBank/DDBJ databases">
        <title>An insight into the sialome of adult female Ixodes ricinus ticks feeding for 6 days.</title>
        <authorList>
            <person name="Perner J."/>
            <person name="Ribeiro J.M.C."/>
        </authorList>
    </citation>
    <scope>NUCLEOTIDE SEQUENCE</scope>
    <source>
        <strain evidence="2">Semi-engorged</strain>
        <tissue evidence="2">Salivary glands</tissue>
    </source>
</reference>
<dbReference type="EMBL" id="GIFC01004652">
    <property type="protein sequence ID" value="MXU86735.1"/>
    <property type="molecule type" value="Transcribed_RNA"/>
</dbReference>
<feature type="signal peptide" evidence="1">
    <location>
        <begin position="1"/>
        <end position="21"/>
    </location>
</feature>
<sequence length="92" mass="10085">MGLIPGSGMFFYLFFLVGVLANSRNFLSDRVTNVLRTKISRPNVPETHVATKGTPHGERSQSLPSAQSCCFHDIDASLSLFSFGHKFAPLNV</sequence>
<name>A0A6B0UDE9_IXORI</name>
<accession>A0A6B0UDE9</accession>
<proteinExistence type="predicted"/>